<organism evidence="1 2">
    <name type="scientific">Aspergillus flavus (strain ATCC 200026 / FGSC A1120 / IAM 13836 / NRRL 3357 / JCM 12722 / SRRC 167)</name>
    <dbReference type="NCBI Taxonomy" id="332952"/>
    <lineage>
        <taxon>Eukaryota</taxon>
        <taxon>Fungi</taxon>
        <taxon>Dikarya</taxon>
        <taxon>Ascomycota</taxon>
        <taxon>Pezizomycotina</taxon>
        <taxon>Eurotiomycetes</taxon>
        <taxon>Eurotiomycetidae</taxon>
        <taxon>Eurotiales</taxon>
        <taxon>Aspergillaceae</taxon>
        <taxon>Aspergillus</taxon>
        <taxon>Aspergillus subgen. Circumdati</taxon>
    </lineage>
</organism>
<reference evidence="2" key="1">
    <citation type="journal article" date="2021" name="G3 (Bethesda)">
        <title>Chromosome assembled and annotated genome sequence of Aspergillus flavus NRRL 3357.</title>
        <authorList>
            <person name="Skerker J.M."/>
            <person name="Pianalto K.M."/>
            <person name="Mondo S.J."/>
            <person name="Yang K."/>
            <person name="Arkin A.P."/>
            <person name="Keller N.P."/>
            <person name="Grigoriev I.V."/>
            <person name="Louise Glass N.L."/>
        </authorList>
    </citation>
    <scope>NUCLEOTIDE SEQUENCE [LARGE SCALE GENOMIC DNA]</scope>
    <source>
        <strain evidence="2">ATCC 200026 / FGSC A1120 / IAM 13836 / NRRL 3357 / JCM 12722 / SRRC 167</strain>
    </source>
</reference>
<dbReference type="AlphaFoldDB" id="A0A7U2N221"/>
<evidence type="ECO:0000313" key="2">
    <source>
        <dbReference type="Proteomes" id="UP000596276"/>
    </source>
</evidence>
<gene>
    <name evidence="1" type="ORF">F9C07_8578</name>
</gene>
<dbReference type="EMBL" id="CP044623">
    <property type="protein sequence ID" value="QRD94127.1"/>
    <property type="molecule type" value="Genomic_DNA"/>
</dbReference>
<proteinExistence type="predicted"/>
<dbReference type="Proteomes" id="UP000596276">
    <property type="component" value="Chromosome 6"/>
</dbReference>
<dbReference type="VEuPathDB" id="FungiDB:F9C07_8578"/>
<protein>
    <submittedName>
        <fullName evidence="1">Uncharacterized protein</fullName>
    </submittedName>
</protein>
<accession>A0A7U2N221</accession>
<keyword evidence="2" id="KW-1185">Reference proteome</keyword>
<name>A0A7U2N221_ASPFN</name>
<evidence type="ECO:0000313" key="1">
    <source>
        <dbReference type="EMBL" id="QRD94127.1"/>
    </source>
</evidence>
<sequence length="85" mass="9201">MIRDDDDNAGPPHSKLVEDALVSVRIGGLHAIVSSNSKLKRVDNLIHIWLTGFLTGRIAETTENPLNTGIALKQPELAIELYVAG</sequence>